<dbReference type="OrthoDB" id="10047121at2759"/>
<dbReference type="PANTHER" id="PTHR21301">
    <property type="entry name" value="REVERSE TRANSCRIPTASE"/>
    <property type="match status" value="1"/>
</dbReference>
<evidence type="ECO:0000313" key="2">
    <source>
        <dbReference type="Proteomes" id="UP000275846"/>
    </source>
</evidence>
<dbReference type="AlphaFoldDB" id="A0A183T4E5"/>
<reference evidence="3" key="1">
    <citation type="submission" date="2016-06" db="UniProtKB">
        <authorList>
            <consortium name="WormBaseParasite"/>
        </authorList>
    </citation>
    <scope>IDENTIFICATION</scope>
</reference>
<protein>
    <submittedName>
        <fullName evidence="3">Reverse transcriptase domain-containing protein</fullName>
    </submittedName>
</protein>
<evidence type="ECO:0000313" key="3">
    <source>
        <dbReference type="WBParaSite" id="SSLN_0001177901-mRNA-1"/>
    </source>
</evidence>
<dbReference type="WBParaSite" id="SSLN_0001177901-mRNA-1">
    <property type="protein sequence ID" value="SSLN_0001177901-mRNA-1"/>
    <property type="gene ID" value="SSLN_0001177901"/>
</dbReference>
<proteinExistence type="predicted"/>
<sequence>MDEIFVVIKRDQVLEFKGHLNAIFPDIQFTIEEEENNQLAFLYILVCCKYCDDLQTKVFRKAPNTTQGLSYNRRHPMRHKRCCGSALKQRLETHGSEPEDRVAELQYLSQQAKVIGEALTATTFWSGSVEGEKNCDTTWEDSLFCTELSQKGLEEVGCRMRARPRLQRPQMCETVRSSQRIQSG</sequence>
<keyword evidence="2" id="KW-1185">Reference proteome</keyword>
<name>A0A183T4E5_SCHSO</name>
<gene>
    <name evidence="1" type="ORF">SSLN_LOCUS11343</name>
</gene>
<evidence type="ECO:0000313" key="1">
    <source>
        <dbReference type="EMBL" id="VDL97728.1"/>
    </source>
</evidence>
<organism evidence="3">
    <name type="scientific">Schistocephalus solidus</name>
    <name type="common">Tapeworm</name>
    <dbReference type="NCBI Taxonomy" id="70667"/>
    <lineage>
        <taxon>Eukaryota</taxon>
        <taxon>Metazoa</taxon>
        <taxon>Spiralia</taxon>
        <taxon>Lophotrochozoa</taxon>
        <taxon>Platyhelminthes</taxon>
        <taxon>Cestoda</taxon>
        <taxon>Eucestoda</taxon>
        <taxon>Diphyllobothriidea</taxon>
        <taxon>Diphyllobothriidae</taxon>
        <taxon>Schistocephalus</taxon>
    </lineage>
</organism>
<dbReference type="PANTHER" id="PTHR21301:SF10">
    <property type="entry name" value="REVERSE TRANSCRIPTASE DOMAIN-CONTAINING PROTEIN"/>
    <property type="match status" value="1"/>
</dbReference>
<accession>A0A183T4E5</accession>
<reference evidence="1 2" key="2">
    <citation type="submission" date="2018-11" db="EMBL/GenBank/DDBJ databases">
        <authorList>
            <consortium name="Pathogen Informatics"/>
        </authorList>
    </citation>
    <scope>NUCLEOTIDE SEQUENCE [LARGE SCALE GENOMIC DNA]</scope>
    <source>
        <strain evidence="1 2">NST_G2</strain>
    </source>
</reference>
<dbReference type="Proteomes" id="UP000275846">
    <property type="component" value="Unassembled WGS sequence"/>
</dbReference>
<dbReference type="EMBL" id="UYSU01036461">
    <property type="protein sequence ID" value="VDL97728.1"/>
    <property type="molecule type" value="Genomic_DNA"/>
</dbReference>